<evidence type="ECO:0000256" key="3">
    <source>
        <dbReference type="ARBA" id="ARBA00016296"/>
    </source>
</evidence>
<dbReference type="Gene3D" id="3.40.50.300">
    <property type="entry name" value="P-loop containing nucleotide triphosphate hydrolases"/>
    <property type="match status" value="1"/>
</dbReference>
<sequence length="207" mass="23578">MSNNAKSAKLFIFAAPSGAGKSSIIKKIISKDKDNIQLSVSVTTRPPRDGEIHTKDYFFVDEKEFSELKEKNAFIEFADVHGHQYGTLRNFVNEKLKCGISIILDIDVQGYTQIKDSLQDTISIFIIPPSLEELKNRLIARGLDSKEVIEKRMINAKKELNHAFSFDYLVLNDNFNKALDDISNIIFIDNFEYANDKNLNILKDLLD</sequence>
<evidence type="ECO:0000313" key="11">
    <source>
        <dbReference type="EMBL" id="RZO26197.1"/>
    </source>
</evidence>
<comment type="caution">
    <text evidence="11">The sequence shown here is derived from an EMBL/GenBank/DDBJ whole genome shotgun (WGS) entry which is preliminary data.</text>
</comment>
<dbReference type="Pfam" id="PF00625">
    <property type="entry name" value="Guanylate_kin"/>
    <property type="match status" value="1"/>
</dbReference>
<evidence type="ECO:0000256" key="1">
    <source>
        <dbReference type="ARBA" id="ARBA00005790"/>
    </source>
</evidence>
<evidence type="ECO:0000313" key="12">
    <source>
        <dbReference type="Proteomes" id="UP000319384"/>
    </source>
</evidence>
<gene>
    <name evidence="9" type="primary">gmk</name>
    <name evidence="11" type="ORF">EVA95_02535</name>
</gene>
<evidence type="ECO:0000256" key="4">
    <source>
        <dbReference type="ARBA" id="ARBA00022679"/>
    </source>
</evidence>
<dbReference type="InterPro" id="IPR027417">
    <property type="entry name" value="P-loop_NTPase"/>
</dbReference>
<comment type="similarity">
    <text evidence="1 9">Belongs to the guanylate kinase family.</text>
</comment>
<dbReference type="Gene3D" id="3.30.63.10">
    <property type="entry name" value="Guanylate Kinase phosphate binding domain"/>
    <property type="match status" value="1"/>
</dbReference>
<dbReference type="HAMAP" id="MF_00328">
    <property type="entry name" value="Guanylate_kinase"/>
    <property type="match status" value="1"/>
</dbReference>
<keyword evidence="9" id="KW-0963">Cytoplasm</keyword>
<dbReference type="GO" id="GO:0005524">
    <property type="term" value="F:ATP binding"/>
    <property type="evidence" value="ECO:0007669"/>
    <property type="project" value="UniProtKB-UniRule"/>
</dbReference>
<keyword evidence="6 9" id="KW-0418">Kinase</keyword>
<dbReference type="EMBL" id="SHBH01000017">
    <property type="protein sequence ID" value="RZO26197.1"/>
    <property type="molecule type" value="Genomic_DNA"/>
</dbReference>
<name>A0A520MY84_9GAMM</name>
<dbReference type="NCBIfam" id="TIGR03263">
    <property type="entry name" value="guanyl_kin"/>
    <property type="match status" value="1"/>
</dbReference>
<evidence type="ECO:0000256" key="9">
    <source>
        <dbReference type="HAMAP-Rule" id="MF_00328"/>
    </source>
</evidence>
<reference evidence="11 12" key="1">
    <citation type="submission" date="2019-02" db="EMBL/GenBank/DDBJ databases">
        <title>Prokaryotic population dynamics and viral predation in marine succession experiment using metagenomics: the confinement effect.</title>
        <authorList>
            <person name="Haro-Moreno J.M."/>
            <person name="Rodriguez-Valera F."/>
            <person name="Lopez-Perez M."/>
        </authorList>
    </citation>
    <scope>NUCLEOTIDE SEQUENCE [LARGE SCALE GENOMIC DNA]</scope>
    <source>
        <strain evidence="11">MED-G162</strain>
    </source>
</reference>
<comment type="function">
    <text evidence="9">Essential for recycling GMP and indirectly, cGMP.</text>
</comment>
<protein>
    <recommendedName>
        <fullName evidence="3 9">Guanylate kinase</fullName>
        <ecNumber evidence="2 9">2.7.4.8</ecNumber>
    </recommendedName>
    <alternativeName>
        <fullName evidence="8 9">GMP kinase</fullName>
    </alternativeName>
</protein>
<evidence type="ECO:0000256" key="8">
    <source>
        <dbReference type="ARBA" id="ARBA00030128"/>
    </source>
</evidence>
<comment type="subcellular location">
    <subcellularLocation>
        <location evidence="9">Cytoplasm</location>
    </subcellularLocation>
</comment>
<dbReference type="PANTHER" id="PTHR23117">
    <property type="entry name" value="GUANYLATE KINASE-RELATED"/>
    <property type="match status" value="1"/>
</dbReference>
<dbReference type="PROSITE" id="PS50052">
    <property type="entry name" value="GUANYLATE_KINASE_2"/>
    <property type="match status" value="1"/>
</dbReference>
<dbReference type="GO" id="GO:0004385">
    <property type="term" value="F:GMP kinase activity"/>
    <property type="evidence" value="ECO:0007669"/>
    <property type="project" value="UniProtKB-UniRule"/>
</dbReference>
<dbReference type="CDD" id="cd00071">
    <property type="entry name" value="GMPK"/>
    <property type="match status" value="1"/>
</dbReference>
<dbReference type="GO" id="GO:0005829">
    <property type="term" value="C:cytosol"/>
    <property type="evidence" value="ECO:0007669"/>
    <property type="project" value="TreeGrafter"/>
</dbReference>
<comment type="catalytic activity">
    <reaction evidence="9">
        <text>GMP + ATP = GDP + ADP</text>
        <dbReference type="Rhea" id="RHEA:20780"/>
        <dbReference type="ChEBI" id="CHEBI:30616"/>
        <dbReference type="ChEBI" id="CHEBI:58115"/>
        <dbReference type="ChEBI" id="CHEBI:58189"/>
        <dbReference type="ChEBI" id="CHEBI:456216"/>
        <dbReference type="EC" id="2.7.4.8"/>
    </reaction>
</comment>
<dbReference type="InterPro" id="IPR017665">
    <property type="entry name" value="Guanylate_kinase"/>
</dbReference>
<dbReference type="InterPro" id="IPR008145">
    <property type="entry name" value="GK/Ca_channel_bsu"/>
</dbReference>
<feature type="binding site" evidence="9">
    <location>
        <begin position="15"/>
        <end position="22"/>
    </location>
    <ligand>
        <name>ATP</name>
        <dbReference type="ChEBI" id="CHEBI:30616"/>
    </ligand>
</feature>
<feature type="domain" description="Guanylate kinase-like" evidence="10">
    <location>
        <begin position="8"/>
        <end position="187"/>
    </location>
</feature>
<keyword evidence="4 9" id="KW-0808">Transferase</keyword>
<dbReference type="FunFam" id="3.30.63.10:FF:000002">
    <property type="entry name" value="Guanylate kinase 1"/>
    <property type="match status" value="1"/>
</dbReference>
<evidence type="ECO:0000259" key="10">
    <source>
        <dbReference type="PROSITE" id="PS50052"/>
    </source>
</evidence>
<dbReference type="AlphaFoldDB" id="A0A520MY84"/>
<organism evidence="11 12">
    <name type="scientific">SAR86 cluster bacterium</name>
    <dbReference type="NCBI Taxonomy" id="2030880"/>
    <lineage>
        <taxon>Bacteria</taxon>
        <taxon>Pseudomonadati</taxon>
        <taxon>Pseudomonadota</taxon>
        <taxon>Gammaproteobacteria</taxon>
        <taxon>SAR86 cluster</taxon>
    </lineage>
</organism>
<evidence type="ECO:0000256" key="2">
    <source>
        <dbReference type="ARBA" id="ARBA00012961"/>
    </source>
</evidence>
<accession>A0A520MY84</accession>
<keyword evidence="7 9" id="KW-0067">ATP-binding</keyword>
<keyword evidence="5 9" id="KW-0547">Nucleotide-binding</keyword>
<dbReference type="SUPFAM" id="SSF52540">
    <property type="entry name" value="P-loop containing nucleoside triphosphate hydrolases"/>
    <property type="match status" value="1"/>
</dbReference>
<dbReference type="SMART" id="SM00072">
    <property type="entry name" value="GuKc"/>
    <property type="match status" value="1"/>
</dbReference>
<evidence type="ECO:0000256" key="7">
    <source>
        <dbReference type="ARBA" id="ARBA00022840"/>
    </source>
</evidence>
<dbReference type="PANTHER" id="PTHR23117:SF13">
    <property type="entry name" value="GUANYLATE KINASE"/>
    <property type="match status" value="1"/>
</dbReference>
<evidence type="ECO:0000256" key="6">
    <source>
        <dbReference type="ARBA" id="ARBA00022777"/>
    </source>
</evidence>
<evidence type="ECO:0000256" key="5">
    <source>
        <dbReference type="ARBA" id="ARBA00022741"/>
    </source>
</evidence>
<dbReference type="InterPro" id="IPR008144">
    <property type="entry name" value="Guanylate_kin-like_dom"/>
</dbReference>
<dbReference type="EC" id="2.7.4.8" evidence="2 9"/>
<dbReference type="Proteomes" id="UP000319384">
    <property type="component" value="Unassembled WGS sequence"/>
</dbReference>
<proteinExistence type="inferred from homology"/>